<dbReference type="EMBL" id="PDWN01000016">
    <property type="protein sequence ID" value="KAF1692383.1"/>
    <property type="molecule type" value="Genomic_DNA"/>
</dbReference>
<protein>
    <recommendedName>
        <fullName evidence="4">Tim44-like domain-containing protein</fullName>
    </recommendedName>
</protein>
<keyword evidence="1" id="KW-0472">Membrane</keyword>
<feature type="transmembrane region" description="Helical" evidence="1">
    <location>
        <begin position="7"/>
        <end position="25"/>
    </location>
</feature>
<organism evidence="2 3">
    <name type="scientific">Pseudoxanthomonas daejeonensis</name>
    <dbReference type="NCBI Taxonomy" id="266062"/>
    <lineage>
        <taxon>Bacteria</taxon>
        <taxon>Pseudomonadati</taxon>
        <taxon>Pseudomonadota</taxon>
        <taxon>Gammaproteobacteria</taxon>
        <taxon>Lysobacterales</taxon>
        <taxon>Lysobacteraceae</taxon>
        <taxon>Pseudoxanthomonas</taxon>
    </lineage>
</organism>
<evidence type="ECO:0008006" key="4">
    <source>
        <dbReference type="Google" id="ProtNLM"/>
    </source>
</evidence>
<proteinExistence type="predicted"/>
<dbReference type="Proteomes" id="UP000788419">
    <property type="component" value="Unassembled WGS sequence"/>
</dbReference>
<keyword evidence="1" id="KW-1133">Transmembrane helix</keyword>
<accession>A0ABQ6Z483</accession>
<evidence type="ECO:0000313" key="3">
    <source>
        <dbReference type="Proteomes" id="UP000788419"/>
    </source>
</evidence>
<reference evidence="2 3" key="1">
    <citation type="submission" date="2017-10" db="EMBL/GenBank/DDBJ databases">
        <title>Whole genome sequencing of members of genus Pseudoxanthomonas.</title>
        <authorList>
            <person name="Kumar S."/>
            <person name="Bansal K."/>
            <person name="Kaur A."/>
            <person name="Patil P."/>
            <person name="Sharma S."/>
            <person name="Patil P.B."/>
        </authorList>
    </citation>
    <scope>NUCLEOTIDE SEQUENCE [LARGE SCALE GENOMIC DNA]</scope>
    <source>
        <strain evidence="2 3">DSM 17801</strain>
    </source>
</reference>
<name>A0ABQ6Z483_9GAMM</name>
<evidence type="ECO:0000313" key="2">
    <source>
        <dbReference type="EMBL" id="KAF1692383.1"/>
    </source>
</evidence>
<gene>
    <name evidence="2" type="ORF">CSC65_14190</name>
</gene>
<comment type="caution">
    <text evidence="2">The sequence shown here is derived from an EMBL/GenBank/DDBJ whole genome shotgun (WGS) entry which is preliminary data.</text>
</comment>
<keyword evidence="3" id="KW-1185">Reference proteome</keyword>
<sequence>MSQGEKAMFELIGIAVVIWVIWKIIKAVARTATTQAYHQGAAESLDLATAQKQFEDAEADFIGSVFIPGGVAATEQQSMLDKATFLKDRINQLTGGETGSAFRARYRNELIAKANNFGPSLQAGFEAYQREQEQTKEQGHGYESFEDWLEEFKDGAGSVDEHLATTTEDGTSLIDLMDLTPLRRAFAEGVEPYELGVEFGEQFDIGEFLARNHKGAT</sequence>
<keyword evidence="1" id="KW-0812">Transmembrane</keyword>
<evidence type="ECO:0000256" key="1">
    <source>
        <dbReference type="SAM" id="Phobius"/>
    </source>
</evidence>